<feature type="non-terminal residue" evidence="3">
    <location>
        <position position="1"/>
    </location>
</feature>
<dbReference type="EMBL" id="BARV01024604">
    <property type="protein sequence ID" value="GAI35045.1"/>
    <property type="molecule type" value="Genomic_DNA"/>
</dbReference>
<keyword evidence="1" id="KW-0812">Transmembrane</keyword>
<name>X1P7Q6_9ZZZZ</name>
<dbReference type="PANTHER" id="PTHR30576:SF0">
    <property type="entry name" value="UNDECAPRENYL-PHOSPHATE N-ACETYLGALACTOSAMINYL 1-PHOSPHATE TRANSFERASE-RELATED"/>
    <property type="match status" value="1"/>
</dbReference>
<keyword evidence="1" id="KW-0472">Membrane</keyword>
<evidence type="ECO:0000259" key="2">
    <source>
        <dbReference type="Pfam" id="PF02397"/>
    </source>
</evidence>
<proteinExistence type="predicted"/>
<dbReference type="AlphaFoldDB" id="X1P7Q6"/>
<dbReference type="InterPro" id="IPR003362">
    <property type="entry name" value="Bact_transf"/>
</dbReference>
<dbReference type="GO" id="GO:0016780">
    <property type="term" value="F:phosphotransferase activity, for other substituted phosphate groups"/>
    <property type="evidence" value="ECO:0007669"/>
    <property type="project" value="TreeGrafter"/>
</dbReference>
<comment type="caution">
    <text evidence="3">The sequence shown here is derived from an EMBL/GenBank/DDBJ whole genome shotgun (WGS) entry which is preliminary data.</text>
</comment>
<reference evidence="3" key="1">
    <citation type="journal article" date="2014" name="Front. Microbiol.">
        <title>High frequency of phylogenetically diverse reductive dehalogenase-homologous genes in deep subseafloor sedimentary metagenomes.</title>
        <authorList>
            <person name="Kawai M."/>
            <person name="Futagami T."/>
            <person name="Toyoda A."/>
            <person name="Takaki Y."/>
            <person name="Nishi S."/>
            <person name="Hori S."/>
            <person name="Arai W."/>
            <person name="Tsubouchi T."/>
            <person name="Morono Y."/>
            <person name="Uchiyama I."/>
            <person name="Ito T."/>
            <person name="Fujiyama A."/>
            <person name="Inagaki F."/>
            <person name="Takami H."/>
        </authorList>
    </citation>
    <scope>NUCLEOTIDE SEQUENCE</scope>
    <source>
        <strain evidence="3">Expedition CK06-06</strain>
    </source>
</reference>
<protein>
    <recommendedName>
        <fullName evidence="2">Bacterial sugar transferase domain-containing protein</fullName>
    </recommendedName>
</protein>
<dbReference type="PANTHER" id="PTHR30576">
    <property type="entry name" value="COLANIC BIOSYNTHESIS UDP-GLUCOSE LIPID CARRIER TRANSFERASE"/>
    <property type="match status" value="1"/>
</dbReference>
<keyword evidence="1" id="KW-1133">Transmembrane helix</keyword>
<feature type="transmembrane region" description="Helical" evidence="1">
    <location>
        <begin position="21"/>
        <end position="45"/>
    </location>
</feature>
<accession>X1P7Q6</accession>
<evidence type="ECO:0000256" key="1">
    <source>
        <dbReference type="SAM" id="Phobius"/>
    </source>
</evidence>
<feature type="domain" description="Bacterial sugar transferase" evidence="2">
    <location>
        <begin position="19"/>
        <end position="205"/>
    </location>
</feature>
<organism evidence="3">
    <name type="scientific">marine sediment metagenome</name>
    <dbReference type="NCBI Taxonomy" id="412755"/>
    <lineage>
        <taxon>unclassified sequences</taxon>
        <taxon>metagenomes</taxon>
        <taxon>ecological metagenomes</taxon>
    </lineage>
</organism>
<dbReference type="Pfam" id="PF02397">
    <property type="entry name" value="Bac_transf"/>
    <property type="match status" value="1"/>
</dbReference>
<evidence type="ECO:0000313" key="3">
    <source>
        <dbReference type="EMBL" id="GAI35045.1"/>
    </source>
</evidence>
<sequence length="211" mass="24739">IPLIQIQKVEIRGISKFIKLIINYTLGIMLFVVFAILYPIMGILIKIDSKGPVLYKQERYGKNFKKINIYKFRTMVADADKKKEYIEKIYKREKGFKIKSDPRITRIGSFLRRTSLDELPQVLNVLKGELSVVGPRALAIEEGDLLKGWEKKRMNVNQGITGLWQVSGRSDLTYEERMKLDLYYIQNWSIWLEFKIMILTVFRMLFGKGAY</sequence>
<gene>
    <name evidence="3" type="ORF">S06H3_40129</name>
</gene>